<feature type="compositionally biased region" description="Basic and acidic residues" evidence="1">
    <location>
        <begin position="290"/>
        <end position="307"/>
    </location>
</feature>
<feature type="region of interest" description="Disordered" evidence="1">
    <location>
        <begin position="280"/>
        <end position="310"/>
    </location>
</feature>
<sequence length="423" mass="44300">MGSHALDSCIHRLPPAYPVALGLDSSCKQCNAEADAVPTGTTVLSRGRQLPTWLDFAFCNYHLSLIAYDRFVSVVAVQSVSPLCHEQVGSCATIEDRVSWSKEVGWHCSVRSGPMPPVDTKNDQTRNSKSHNTPVTVGRSLVQLHETHEYRSSSVARIGGRNASVRPSSLTGLAIGTPVEERKRGQHQLQHSSLTAGGTEECGGRPSVGTGTTGATPGLGPERPSRRERAAREVLVLLRYRKRTFCSREATRQCAGREARRGAGDGSGAAAAAAEAVVRSISSRSGSAGERAEQRARSSIERAREELEGAGARGRPVSPCACCCSSCGAIASRRGRSALSSAAAAAAAGVFRAGRRCYDVPVGGEPEFSLQETRAAGAEEVCVGGGGGGGLRMVVLRGGLGKFRCGSRRPSHTVSSLVSSSSS</sequence>
<reference evidence="5" key="3">
    <citation type="journal article" date="2020" name="Curr. Biol.">
        <title>Chromatin organization in early land plants reveals an ancestral association between H3K27me3, transposons, and constitutive heterochromatin.</title>
        <authorList>
            <person name="Montgomery S.A."/>
            <person name="Tanizawa Y."/>
            <person name="Galik B."/>
            <person name="Wang N."/>
            <person name="Ito T."/>
            <person name="Mochizuki T."/>
            <person name="Akimcheva S."/>
            <person name="Bowman J.L."/>
            <person name="Cognat V."/>
            <person name="Marechal-Drouard L."/>
            <person name="Ekker H."/>
            <person name="Hong S.F."/>
            <person name="Kohchi T."/>
            <person name="Lin S.S."/>
            <person name="Liu L.D."/>
            <person name="Nakamura Y."/>
            <person name="Valeeva L.R."/>
            <person name="Shakirov E.V."/>
            <person name="Shippen D.E."/>
            <person name="Wei W.L."/>
            <person name="Yagura M."/>
            <person name="Yamaoka S."/>
            <person name="Yamato K.T."/>
            <person name="Liu C."/>
            <person name="Berger F."/>
        </authorList>
    </citation>
    <scope>NUCLEOTIDE SEQUENCE [LARGE SCALE GENOMIC DNA]</scope>
    <source>
        <strain evidence="5">Tak-1</strain>
    </source>
</reference>
<accession>A0A176VQH8</accession>
<protein>
    <submittedName>
        <fullName evidence="3">Uncharacterized protein</fullName>
    </submittedName>
</protein>
<keyword evidence="4" id="KW-1185">Reference proteome</keyword>
<gene>
    <name evidence="3" type="ORF">AXG93_1175s1160</name>
    <name evidence="2" type="ORF">Mp_4g12150</name>
</gene>
<reference evidence="2" key="2">
    <citation type="journal article" date="2019" name="Curr. Biol.">
        <title>Chromatin organization in early land plants reveals an ancestral association between H3K27me3, transposons, and constitutive heterochromatin.</title>
        <authorList>
            <person name="Montgomery S.A."/>
            <person name="Tanizawa Y."/>
            <person name="Galik B."/>
            <person name="Wang N."/>
            <person name="Ito T."/>
            <person name="Mochizuki T."/>
            <person name="Akimcheva S."/>
            <person name="Bowman J."/>
            <person name="Cognat V."/>
            <person name="Drouard L."/>
            <person name="Ekker H."/>
            <person name="Houng S."/>
            <person name="Kohchi T."/>
            <person name="Lin S."/>
            <person name="Liu L.D."/>
            <person name="Nakamura Y."/>
            <person name="Valeeva L.R."/>
            <person name="Shakirov E.V."/>
            <person name="Shippen D.E."/>
            <person name="Wei W."/>
            <person name="Yagura M."/>
            <person name="Yamaoka S."/>
            <person name="Yamato K.T."/>
            <person name="Liu C."/>
            <person name="Berger F."/>
        </authorList>
    </citation>
    <scope>NUCLEOTIDE SEQUENCE [LARGE SCALE GENOMIC DNA]</scope>
    <source>
        <strain evidence="2">Tak-1</strain>
    </source>
</reference>
<name>A0A176VQH8_MARPO</name>
<dbReference type="Proteomes" id="UP001162541">
    <property type="component" value="Chromosome 4"/>
</dbReference>
<feature type="region of interest" description="Disordered" evidence="1">
    <location>
        <begin position="182"/>
        <end position="228"/>
    </location>
</feature>
<evidence type="ECO:0000313" key="3">
    <source>
        <dbReference type="EMBL" id="OAE22106.1"/>
    </source>
</evidence>
<dbReference type="AlphaFoldDB" id="A0A176VQH8"/>
<proteinExistence type="predicted"/>
<dbReference type="Proteomes" id="UP000077202">
    <property type="component" value="Unassembled WGS sequence"/>
</dbReference>
<evidence type="ECO:0000313" key="4">
    <source>
        <dbReference type="Proteomes" id="UP000077202"/>
    </source>
</evidence>
<evidence type="ECO:0000313" key="5">
    <source>
        <dbReference type="Proteomes" id="UP001162541"/>
    </source>
</evidence>
<dbReference type="EMBL" id="LVLJ01003272">
    <property type="protein sequence ID" value="OAE22106.1"/>
    <property type="molecule type" value="Genomic_DNA"/>
</dbReference>
<evidence type="ECO:0000256" key="1">
    <source>
        <dbReference type="SAM" id="MobiDB-lite"/>
    </source>
</evidence>
<dbReference type="EMBL" id="AP019869">
    <property type="protein sequence ID" value="BBN08508.1"/>
    <property type="molecule type" value="Genomic_DNA"/>
</dbReference>
<evidence type="ECO:0000313" key="2">
    <source>
        <dbReference type="EMBL" id="BBN08508.1"/>
    </source>
</evidence>
<feature type="compositionally biased region" description="Low complexity" evidence="1">
    <location>
        <begin position="209"/>
        <end position="222"/>
    </location>
</feature>
<reference evidence="3 4" key="1">
    <citation type="submission" date="2016-03" db="EMBL/GenBank/DDBJ databases">
        <title>Mechanisms controlling the formation of the plant cell surface in tip-growing cells are functionally conserved among land plants.</title>
        <authorList>
            <person name="Honkanen S."/>
            <person name="Jones V.A."/>
            <person name="Morieri G."/>
            <person name="Champion C."/>
            <person name="Hetherington A.J."/>
            <person name="Kelly S."/>
            <person name="Saint-Marcoux D."/>
            <person name="Proust H."/>
            <person name="Prescott H."/>
            <person name="Dolan L."/>
        </authorList>
    </citation>
    <scope>NUCLEOTIDE SEQUENCE [LARGE SCALE GENOMIC DNA]</scope>
    <source>
        <strain evidence="4">cv. Tak-1 and cv. Tak-2</strain>
        <tissue evidence="3">Whole gametophyte</tissue>
    </source>
</reference>
<feature type="region of interest" description="Disordered" evidence="1">
    <location>
        <begin position="112"/>
        <end position="134"/>
    </location>
</feature>
<organism evidence="3 4">
    <name type="scientific">Marchantia polymorpha subsp. ruderalis</name>
    <dbReference type="NCBI Taxonomy" id="1480154"/>
    <lineage>
        <taxon>Eukaryota</taxon>
        <taxon>Viridiplantae</taxon>
        <taxon>Streptophyta</taxon>
        <taxon>Embryophyta</taxon>
        <taxon>Marchantiophyta</taxon>
        <taxon>Marchantiopsida</taxon>
        <taxon>Marchantiidae</taxon>
        <taxon>Marchantiales</taxon>
        <taxon>Marchantiaceae</taxon>
        <taxon>Marchantia</taxon>
    </lineage>
</organism>
<feature type="compositionally biased region" description="Polar residues" evidence="1">
    <location>
        <begin position="187"/>
        <end position="196"/>
    </location>
</feature>